<dbReference type="AlphaFoldDB" id="A0A8J4XUF5"/>
<sequence>MLLPQQITILTPYKAPKVHQNVREVVLPDMDLATFSPNMFTNRMMGPISMAGKAPMMCCDALGRQETQNMLKEKYDLIMLSMFFSECFLSVVHQMKIRNVIKIHRRLSEDTGIPVSPTLNANRVPALRSKITVFFIRLMDLEEWVAGAGQDGFIYFSLGSAVTPSDIPEDVKTLEVPAQPSVPTTIYCGGIHCRPSEPLPKVSFATRQMSFKLGHDGITCEDFRSGGVGGGCRQDGFIYFSLGSAVTPSDMPEEHRKILVECLGHCSSECCGSGKRTPWRICRLTCAFGKWPPNSRTFWVRLYSEP</sequence>
<dbReference type="EMBL" id="JACEEZ010021552">
    <property type="protein sequence ID" value="KAG0713352.1"/>
    <property type="molecule type" value="Genomic_DNA"/>
</dbReference>
<evidence type="ECO:0000256" key="3">
    <source>
        <dbReference type="ARBA" id="ARBA00022679"/>
    </source>
</evidence>
<comment type="caution">
    <text evidence="4">The sequence shown here is derived from an EMBL/GenBank/DDBJ whole genome shotgun (WGS) entry which is preliminary data.</text>
</comment>
<evidence type="ECO:0000313" key="5">
    <source>
        <dbReference type="Proteomes" id="UP000770661"/>
    </source>
</evidence>
<dbReference type="SUPFAM" id="SSF53756">
    <property type="entry name" value="UDP-Glycosyltransferase/glycogen phosphorylase"/>
    <property type="match status" value="1"/>
</dbReference>
<dbReference type="PANTHER" id="PTHR48043">
    <property type="entry name" value="EG:EG0003.4 PROTEIN-RELATED"/>
    <property type="match status" value="1"/>
</dbReference>
<gene>
    <name evidence="4" type="ORF">GWK47_016401</name>
</gene>
<keyword evidence="3" id="KW-0808">Transferase</keyword>
<comment type="similarity">
    <text evidence="1">Belongs to the UDP-glycosyltransferase family.</text>
</comment>
<evidence type="ECO:0000256" key="2">
    <source>
        <dbReference type="ARBA" id="ARBA00022676"/>
    </source>
</evidence>
<dbReference type="GO" id="GO:0008194">
    <property type="term" value="F:UDP-glycosyltransferase activity"/>
    <property type="evidence" value="ECO:0007669"/>
    <property type="project" value="TreeGrafter"/>
</dbReference>
<keyword evidence="2" id="KW-0328">Glycosyltransferase</keyword>
<evidence type="ECO:0000313" key="4">
    <source>
        <dbReference type="EMBL" id="KAG0713352.1"/>
    </source>
</evidence>
<accession>A0A8J4XUF5</accession>
<organism evidence="4 5">
    <name type="scientific">Chionoecetes opilio</name>
    <name type="common">Atlantic snow crab</name>
    <name type="synonym">Cancer opilio</name>
    <dbReference type="NCBI Taxonomy" id="41210"/>
    <lineage>
        <taxon>Eukaryota</taxon>
        <taxon>Metazoa</taxon>
        <taxon>Ecdysozoa</taxon>
        <taxon>Arthropoda</taxon>
        <taxon>Crustacea</taxon>
        <taxon>Multicrustacea</taxon>
        <taxon>Malacostraca</taxon>
        <taxon>Eumalacostraca</taxon>
        <taxon>Eucarida</taxon>
        <taxon>Decapoda</taxon>
        <taxon>Pleocyemata</taxon>
        <taxon>Brachyura</taxon>
        <taxon>Eubrachyura</taxon>
        <taxon>Majoidea</taxon>
        <taxon>Majidae</taxon>
        <taxon>Chionoecetes</taxon>
    </lineage>
</organism>
<reference evidence="4" key="1">
    <citation type="submission" date="2020-07" db="EMBL/GenBank/DDBJ databases">
        <title>The High-quality genome of the commercially important snow crab, Chionoecetes opilio.</title>
        <authorList>
            <person name="Jeong J.-H."/>
            <person name="Ryu S."/>
        </authorList>
    </citation>
    <scope>NUCLEOTIDE SEQUENCE</scope>
    <source>
        <strain evidence="4">MADBK_172401_WGS</strain>
        <tissue evidence="4">Digestive gland</tissue>
    </source>
</reference>
<dbReference type="InterPro" id="IPR050271">
    <property type="entry name" value="UDP-glycosyltransferase"/>
</dbReference>
<evidence type="ECO:0000256" key="1">
    <source>
        <dbReference type="ARBA" id="ARBA00009995"/>
    </source>
</evidence>
<dbReference type="PANTHER" id="PTHR48043:SF159">
    <property type="entry name" value="EG:EG0003.4 PROTEIN-RELATED"/>
    <property type="match status" value="1"/>
</dbReference>
<proteinExistence type="inferred from homology"/>
<dbReference type="Proteomes" id="UP000770661">
    <property type="component" value="Unassembled WGS sequence"/>
</dbReference>
<dbReference type="OrthoDB" id="5835829at2759"/>
<protein>
    <submittedName>
        <fullName evidence="4">Uncharacterized protein</fullName>
    </submittedName>
</protein>
<keyword evidence="5" id="KW-1185">Reference proteome</keyword>
<name>A0A8J4XUF5_CHIOP</name>